<evidence type="ECO:0000256" key="3">
    <source>
        <dbReference type="ARBA" id="ARBA00022989"/>
    </source>
</evidence>
<reference evidence="7 8" key="1">
    <citation type="submission" date="2018-08" db="EMBL/GenBank/DDBJ databases">
        <title>Pallidiluteibacterium maritimus gen. nov., sp. nov., isolated from coastal sediment.</title>
        <authorList>
            <person name="Zhou L.Y."/>
        </authorList>
    </citation>
    <scope>NUCLEOTIDE SEQUENCE [LARGE SCALE GENOMIC DNA]</scope>
    <source>
        <strain evidence="7 8">XSD2</strain>
    </source>
</reference>
<evidence type="ECO:0000256" key="2">
    <source>
        <dbReference type="ARBA" id="ARBA00022692"/>
    </source>
</evidence>
<evidence type="ECO:0000256" key="5">
    <source>
        <dbReference type="SAM" id="Phobius"/>
    </source>
</evidence>
<sequence>MEFSFSNIIAQVKELLFTPKEFWQAQKDKEESGAKLWLTYMLPIVLAVAVAVFIGEFFKRTDFFIEYPLLKAIREIMLFVLMYFLGVFFTTELMKTFGGEKDAAAARKLVVYSMTPILLVSLLTGMFPFLYVLDILGVYSFYLFWVGARNLLTLPENKESSYILITIVVNFFVFSFLSVFLSKLLNAYY</sequence>
<dbReference type="EMBL" id="QWGR01000005">
    <property type="protein sequence ID" value="RIJ48222.1"/>
    <property type="molecule type" value="Genomic_DNA"/>
</dbReference>
<feature type="domain" description="Yip1" evidence="6">
    <location>
        <begin position="14"/>
        <end position="176"/>
    </location>
</feature>
<keyword evidence="4 5" id="KW-0472">Membrane</keyword>
<comment type="subcellular location">
    <subcellularLocation>
        <location evidence="1">Membrane</location>
        <topology evidence="1">Multi-pass membrane protein</topology>
    </subcellularLocation>
</comment>
<dbReference type="OrthoDB" id="1120629at2"/>
<evidence type="ECO:0000256" key="1">
    <source>
        <dbReference type="ARBA" id="ARBA00004141"/>
    </source>
</evidence>
<evidence type="ECO:0000256" key="4">
    <source>
        <dbReference type="ARBA" id="ARBA00023136"/>
    </source>
</evidence>
<dbReference type="AlphaFoldDB" id="A0A399T033"/>
<feature type="transmembrane region" description="Helical" evidence="5">
    <location>
        <begin position="109"/>
        <end position="142"/>
    </location>
</feature>
<feature type="transmembrane region" description="Helical" evidence="5">
    <location>
        <begin position="37"/>
        <end position="58"/>
    </location>
</feature>
<organism evidence="7 8">
    <name type="scientific">Maribellus luteus</name>
    <dbReference type="NCBI Taxonomy" id="2305463"/>
    <lineage>
        <taxon>Bacteria</taxon>
        <taxon>Pseudomonadati</taxon>
        <taxon>Bacteroidota</taxon>
        <taxon>Bacteroidia</taxon>
        <taxon>Marinilabiliales</taxon>
        <taxon>Prolixibacteraceae</taxon>
        <taxon>Maribellus</taxon>
    </lineage>
</organism>
<dbReference type="GO" id="GO:0016020">
    <property type="term" value="C:membrane"/>
    <property type="evidence" value="ECO:0007669"/>
    <property type="project" value="UniProtKB-SubCell"/>
</dbReference>
<keyword evidence="3 5" id="KW-1133">Transmembrane helix</keyword>
<gene>
    <name evidence="7" type="ORF">D1614_10845</name>
</gene>
<keyword evidence="8" id="KW-1185">Reference proteome</keyword>
<feature type="transmembrane region" description="Helical" evidence="5">
    <location>
        <begin position="78"/>
        <end position="97"/>
    </location>
</feature>
<keyword evidence="2 5" id="KW-0812">Transmembrane</keyword>
<evidence type="ECO:0000313" key="7">
    <source>
        <dbReference type="EMBL" id="RIJ48222.1"/>
    </source>
</evidence>
<accession>A0A399T033</accession>
<name>A0A399T033_9BACT</name>
<proteinExistence type="predicted"/>
<comment type="caution">
    <text evidence="7">The sequence shown here is derived from an EMBL/GenBank/DDBJ whole genome shotgun (WGS) entry which is preliminary data.</text>
</comment>
<feature type="transmembrane region" description="Helical" evidence="5">
    <location>
        <begin position="162"/>
        <end position="181"/>
    </location>
</feature>
<dbReference type="RefSeq" id="WP_119437953.1">
    <property type="nucleotide sequence ID" value="NZ_QWGR01000005.1"/>
</dbReference>
<dbReference type="Proteomes" id="UP000265926">
    <property type="component" value="Unassembled WGS sequence"/>
</dbReference>
<dbReference type="InterPro" id="IPR006977">
    <property type="entry name" value="Yip1_dom"/>
</dbReference>
<evidence type="ECO:0000313" key="8">
    <source>
        <dbReference type="Proteomes" id="UP000265926"/>
    </source>
</evidence>
<evidence type="ECO:0000259" key="6">
    <source>
        <dbReference type="Pfam" id="PF04893"/>
    </source>
</evidence>
<protein>
    <submittedName>
        <fullName evidence="7">YIP1 family protein</fullName>
    </submittedName>
</protein>
<dbReference type="Pfam" id="PF04893">
    <property type="entry name" value="Yip1"/>
    <property type="match status" value="1"/>
</dbReference>